<protein>
    <submittedName>
        <fullName evidence="2">Uncharacterized protein</fullName>
    </submittedName>
</protein>
<evidence type="ECO:0000313" key="2">
    <source>
        <dbReference type="EMBL" id="TIH40644.1"/>
    </source>
</evidence>
<sequence length="153" mass="16233">MAAGQFQSFVHSFTEVGDSSTAVILGQQVVSTPRPIGTALIVSAPSCDPQTVAENVAAALAARNCVELALFEQPHPSLIAMIAALHGVLPNGVFTVLSEQTGWGGRGPETAIVILTPENAFMNDRPWVRSGATSNRRALMSFYSRLENEPVEV</sequence>
<dbReference type="SUPFAM" id="SSF53720">
    <property type="entry name" value="ALDH-like"/>
    <property type="match status" value="1"/>
</dbReference>
<evidence type="ECO:0000313" key="3">
    <source>
        <dbReference type="Proteomes" id="UP000306192"/>
    </source>
</evidence>
<keyword evidence="3" id="KW-1185">Reference proteome</keyword>
<proteinExistence type="predicted"/>
<dbReference type="AlphaFoldDB" id="A0A4V4RHM4"/>
<dbReference type="Gene3D" id="3.40.605.10">
    <property type="entry name" value="Aldehyde Dehydrogenase, Chain A, domain 1"/>
    <property type="match status" value="1"/>
</dbReference>
<dbReference type="GO" id="GO:0016491">
    <property type="term" value="F:oxidoreductase activity"/>
    <property type="evidence" value="ECO:0007669"/>
    <property type="project" value="UniProtKB-KW"/>
</dbReference>
<dbReference type="Proteomes" id="UP000306192">
    <property type="component" value="Unassembled WGS sequence"/>
</dbReference>
<gene>
    <name evidence="2" type="ORF">D4765_01275</name>
</gene>
<organism evidence="2 3">
    <name type="scientific">Subtercola vilae</name>
    <dbReference type="NCBI Taxonomy" id="2056433"/>
    <lineage>
        <taxon>Bacteria</taxon>
        <taxon>Bacillati</taxon>
        <taxon>Actinomycetota</taxon>
        <taxon>Actinomycetes</taxon>
        <taxon>Micrococcales</taxon>
        <taxon>Microbacteriaceae</taxon>
        <taxon>Subtercola</taxon>
    </lineage>
</organism>
<reference evidence="2 3" key="1">
    <citation type="journal article" date="2019" name="Microorganisms">
        <title>Systematic Affiliation and Genome Analysis of Subtercola vilae DB165(T) with Particular Emphasis on Cold Adaptation of an Isolate from a High-Altitude Cold Volcano Lake.</title>
        <authorList>
            <person name="Villalobos A.S."/>
            <person name="Wiese J."/>
            <person name="Imhoff J.F."/>
            <person name="Dorador C."/>
            <person name="Keller A."/>
            <person name="Hentschel U."/>
        </authorList>
    </citation>
    <scope>NUCLEOTIDE SEQUENCE [LARGE SCALE GENOMIC DNA]</scope>
    <source>
        <strain evidence="2 3">DB165</strain>
    </source>
</reference>
<dbReference type="InterPro" id="IPR016162">
    <property type="entry name" value="Ald_DH_N"/>
</dbReference>
<name>A0A4V4RHM4_9MICO</name>
<comment type="caution">
    <text evidence="2">The sequence shown here is derived from an EMBL/GenBank/DDBJ whole genome shotgun (WGS) entry which is preliminary data.</text>
</comment>
<accession>A0A4V4RHM4</accession>
<dbReference type="InterPro" id="IPR016161">
    <property type="entry name" value="Ald_DH/histidinol_DH"/>
</dbReference>
<keyword evidence="1" id="KW-0560">Oxidoreductase</keyword>
<dbReference type="EMBL" id="QYRT01000002">
    <property type="protein sequence ID" value="TIH40644.1"/>
    <property type="molecule type" value="Genomic_DNA"/>
</dbReference>
<evidence type="ECO:0000256" key="1">
    <source>
        <dbReference type="ARBA" id="ARBA00023002"/>
    </source>
</evidence>